<keyword evidence="1" id="KW-0812">Transmembrane</keyword>
<dbReference type="Proteomes" id="UP000188354">
    <property type="component" value="Unassembled WGS sequence"/>
</dbReference>
<dbReference type="PANTHER" id="PTHR37886">
    <property type="entry name" value="S-ADENOSYL-L-METHIONINE-DEPENDENT METHYLTRANSFERASES SUPERFAMILY PROTEIN"/>
    <property type="match status" value="1"/>
</dbReference>
<name>A0A394DEP7_LUPAN</name>
<sequence>MAFSGSASWAMLKGIVISIPVLVLSASVTASFLFFLLSSLSSCSCPRHSDTPVSRTSSTGVGVPESFHDTIPLSTKKEDVEWVINQIHANGLHMHDNVLLKGINPQKRAQQLEDLRHALFLHMPNKLVWTGLERLASELKPYDGRIFVSHNIKFCSQLGREECTKRLMSLGLEYIANKTHNSLLFNHYEIWFELRRVKA</sequence>
<dbReference type="Gramene" id="OIW21702">
    <property type="protein sequence ID" value="OIW21702"/>
    <property type="gene ID" value="TanjilG_08112"/>
</dbReference>
<organism evidence="2 3">
    <name type="scientific">Lupinus angustifolius</name>
    <name type="common">Narrow-leaved blue lupine</name>
    <dbReference type="NCBI Taxonomy" id="3871"/>
    <lineage>
        <taxon>Eukaryota</taxon>
        <taxon>Viridiplantae</taxon>
        <taxon>Streptophyta</taxon>
        <taxon>Embryophyta</taxon>
        <taxon>Tracheophyta</taxon>
        <taxon>Spermatophyta</taxon>
        <taxon>Magnoliopsida</taxon>
        <taxon>eudicotyledons</taxon>
        <taxon>Gunneridae</taxon>
        <taxon>Pentapetalae</taxon>
        <taxon>rosids</taxon>
        <taxon>fabids</taxon>
        <taxon>Fabales</taxon>
        <taxon>Fabaceae</taxon>
        <taxon>Papilionoideae</taxon>
        <taxon>50 kb inversion clade</taxon>
        <taxon>genistoids sensu lato</taxon>
        <taxon>core genistoids</taxon>
        <taxon>Genisteae</taxon>
        <taxon>Lupinus</taxon>
    </lineage>
</organism>
<protein>
    <submittedName>
        <fullName evidence="2">Uncharacterized protein</fullName>
    </submittedName>
</protein>
<proteinExistence type="predicted"/>
<evidence type="ECO:0000313" key="3">
    <source>
        <dbReference type="Proteomes" id="UP000188354"/>
    </source>
</evidence>
<feature type="transmembrane region" description="Helical" evidence="1">
    <location>
        <begin position="12"/>
        <end position="37"/>
    </location>
</feature>
<dbReference type="EMBL" id="MLAU01030788">
    <property type="protein sequence ID" value="OIW21702.1"/>
    <property type="molecule type" value="Genomic_DNA"/>
</dbReference>
<gene>
    <name evidence="2" type="ORF">TanjilG_08112</name>
</gene>
<keyword evidence="1" id="KW-0472">Membrane</keyword>
<keyword evidence="1" id="KW-1133">Transmembrane helix</keyword>
<keyword evidence="3" id="KW-1185">Reference proteome</keyword>
<accession>A0A394DEP7</accession>
<reference evidence="2 3" key="1">
    <citation type="journal article" date="2017" name="Plant Biotechnol. J.">
        <title>A comprehensive draft genome sequence for lupin (Lupinus angustifolius), an emerging health food: insights into plant-microbe interactions and legume evolution.</title>
        <authorList>
            <person name="Hane J.K."/>
            <person name="Ming Y."/>
            <person name="Kamphuis L.G."/>
            <person name="Nelson M.N."/>
            <person name="Garg G."/>
            <person name="Atkins C.A."/>
            <person name="Bayer P.E."/>
            <person name="Bravo A."/>
            <person name="Bringans S."/>
            <person name="Cannon S."/>
            <person name="Edwards D."/>
            <person name="Foley R."/>
            <person name="Gao L.L."/>
            <person name="Harrison M.J."/>
            <person name="Huang W."/>
            <person name="Hurgobin B."/>
            <person name="Li S."/>
            <person name="Liu C.W."/>
            <person name="McGrath A."/>
            <person name="Morahan G."/>
            <person name="Murray J."/>
            <person name="Weller J."/>
            <person name="Jian J."/>
            <person name="Singh K.B."/>
        </authorList>
    </citation>
    <scope>NUCLEOTIDE SEQUENCE [LARGE SCALE GENOMIC DNA]</scope>
    <source>
        <strain evidence="3">cv. Tanjil</strain>
        <tissue evidence="2">Whole plant</tissue>
    </source>
</reference>
<dbReference type="AlphaFoldDB" id="A0A394DEP7"/>
<dbReference type="STRING" id="3871.A0A394DEP7"/>
<evidence type="ECO:0000313" key="2">
    <source>
        <dbReference type="EMBL" id="OIW21702.1"/>
    </source>
</evidence>
<dbReference type="PANTHER" id="PTHR37886:SF1">
    <property type="entry name" value="S-ADENOSYL-L-METHIONINE-DEPENDENT METHYLTRANSFERASES SUPERFAMILY PROTEIN"/>
    <property type="match status" value="1"/>
</dbReference>
<comment type="caution">
    <text evidence="2">The sequence shown here is derived from an EMBL/GenBank/DDBJ whole genome shotgun (WGS) entry which is preliminary data.</text>
</comment>
<evidence type="ECO:0000256" key="1">
    <source>
        <dbReference type="SAM" id="Phobius"/>
    </source>
</evidence>